<dbReference type="Gene3D" id="3.40.50.2020">
    <property type="match status" value="1"/>
</dbReference>
<dbReference type="CDD" id="cd06223">
    <property type="entry name" value="PRTases_typeI"/>
    <property type="match status" value="1"/>
</dbReference>
<organism evidence="15 16">
    <name type="scientific">Clytia hemisphaerica</name>
    <dbReference type="NCBI Taxonomy" id="252671"/>
    <lineage>
        <taxon>Eukaryota</taxon>
        <taxon>Metazoa</taxon>
        <taxon>Cnidaria</taxon>
        <taxon>Hydrozoa</taxon>
        <taxon>Hydroidolina</taxon>
        <taxon>Leptothecata</taxon>
        <taxon>Obeliida</taxon>
        <taxon>Clytiidae</taxon>
        <taxon>Clytia</taxon>
    </lineage>
</organism>
<evidence type="ECO:0000256" key="7">
    <source>
        <dbReference type="ARBA" id="ARBA00022676"/>
    </source>
</evidence>
<dbReference type="NCBIfam" id="TIGR01203">
    <property type="entry name" value="HGPRTase"/>
    <property type="match status" value="1"/>
</dbReference>
<evidence type="ECO:0000256" key="9">
    <source>
        <dbReference type="ARBA" id="ARBA00022723"/>
    </source>
</evidence>
<sequence length="216" mass="24800">MAEENYIKITESMYSLQHFTIPKHYEEAVESVILPHGLIMNRIERMARDIHECFNDESLKILCILKGGYQFCNDLTHYIKALNRGSGKSIQLGIDFLRVKSYKNDQSSGEVNIIGGDDLTHLKDKNVLIVEDIVDTGRTMERLLKTLEKYQPKSVKVAALLIKDHNRGTGYKPDYIGFQVPDKFIVGYALDYNEFYRDLNHICVISESGKKKYSIS</sequence>
<evidence type="ECO:0000256" key="12">
    <source>
        <dbReference type="ARBA" id="ARBA00022842"/>
    </source>
</evidence>
<evidence type="ECO:0000256" key="3">
    <source>
        <dbReference type="ARBA" id="ARBA00004669"/>
    </source>
</evidence>
<dbReference type="GO" id="GO:0000166">
    <property type="term" value="F:nucleotide binding"/>
    <property type="evidence" value="ECO:0007669"/>
    <property type="project" value="UniProtKB-KW"/>
</dbReference>
<dbReference type="GO" id="GO:0000287">
    <property type="term" value="F:magnesium ion binding"/>
    <property type="evidence" value="ECO:0007669"/>
    <property type="project" value="TreeGrafter"/>
</dbReference>
<evidence type="ECO:0000256" key="6">
    <source>
        <dbReference type="ARBA" id="ARBA00022490"/>
    </source>
</evidence>
<comment type="catalytic activity">
    <reaction evidence="13">
        <text>IMP + diphosphate = hypoxanthine + 5-phospho-alpha-D-ribose 1-diphosphate</text>
        <dbReference type="Rhea" id="RHEA:17973"/>
        <dbReference type="ChEBI" id="CHEBI:17368"/>
        <dbReference type="ChEBI" id="CHEBI:33019"/>
        <dbReference type="ChEBI" id="CHEBI:58017"/>
        <dbReference type="ChEBI" id="CHEBI:58053"/>
        <dbReference type="EC" id="2.4.2.8"/>
    </reaction>
</comment>
<keyword evidence="10 13" id="KW-0660">Purine salvage</keyword>
<comment type="cofactor">
    <cofactor evidence="1 13">
        <name>Mg(2+)</name>
        <dbReference type="ChEBI" id="CHEBI:18420"/>
    </cofactor>
</comment>
<keyword evidence="8 13" id="KW-0808">Transferase</keyword>
<dbReference type="GO" id="GO:0032263">
    <property type="term" value="P:GMP salvage"/>
    <property type="evidence" value="ECO:0007669"/>
    <property type="project" value="TreeGrafter"/>
</dbReference>
<dbReference type="FunFam" id="3.40.50.2020:FF:000053">
    <property type="entry name" value="Hypoxanthine phosphoribosyltransferase"/>
    <property type="match status" value="1"/>
</dbReference>
<dbReference type="InterPro" id="IPR050408">
    <property type="entry name" value="HGPRT"/>
</dbReference>
<dbReference type="PANTHER" id="PTHR43340">
    <property type="entry name" value="HYPOXANTHINE-GUANINE PHOSPHORIBOSYLTRANSFERASE"/>
    <property type="match status" value="1"/>
</dbReference>
<evidence type="ECO:0000256" key="8">
    <source>
        <dbReference type="ARBA" id="ARBA00022679"/>
    </source>
</evidence>
<dbReference type="GO" id="GO:0006166">
    <property type="term" value="P:purine ribonucleoside salvage"/>
    <property type="evidence" value="ECO:0007669"/>
    <property type="project" value="UniProtKB-KW"/>
</dbReference>
<dbReference type="SUPFAM" id="SSF53271">
    <property type="entry name" value="PRTase-like"/>
    <property type="match status" value="1"/>
</dbReference>
<keyword evidence="6 13" id="KW-0963">Cytoplasm</keyword>
<evidence type="ECO:0000256" key="10">
    <source>
        <dbReference type="ARBA" id="ARBA00022726"/>
    </source>
</evidence>
<keyword evidence="12 13" id="KW-0460">Magnesium</keyword>
<dbReference type="InterPro" id="IPR000836">
    <property type="entry name" value="PRTase_dom"/>
</dbReference>
<dbReference type="InterPro" id="IPR005904">
    <property type="entry name" value="Hxn_phspho_trans"/>
</dbReference>
<dbReference type="GeneID" id="136824833"/>
<accession>A0A7M6DQP1</accession>
<evidence type="ECO:0000256" key="2">
    <source>
        <dbReference type="ARBA" id="ARBA00004496"/>
    </source>
</evidence>
<name>A0A7M6DQP1_9CNID</name>
<dbReference type="InterPro" id="IPR029057">
    <property type="entry name" value="PRTase-like"/>
</dbReference>
<dbReference type="GO" id="GO:0004422">
    <property type="term" value="F:hypoxanthine phosphoribosyltransferase activity"/>
    <property type="evidence" value="ECO:0007669"/>
    <property type="project" value="InterPro"/>
</dbReference>
<dbReference type="EC" id="2.4.2.8" evidence="5 13"/>
<dbReference type="OrthoDB" id="9449045at2759"/>
<evidence type="ECO:0000256" key="11">
    <source>
        <dbReference type="ARBA" id="ARBA00022741"/>
    </source>
</evidence>
<reference evidence="15" key="1">
    <citation type="submission" date="2021-01" db="UniProtKB">
        <authorList>
            <consortium name="EnsemblMetazoa"/>
        </authorList>
    </citation>
    <scope>IDENTIFICATION</scope>
</reference>
<evidence type="ECO:0000256" key="13">
    <source>
        <dbReference type="RuleBase" id="RU364099"/>
    </source>
</evidence>
<keyword evidence="11 13" id="KW-0547">Nucleotide-binding</keyword>
<evidence type="ECO:0000313" key="16">
    <source>
        <dbReference type="Proteomes" id="UP000594262"/>
    </source>
</evidence>
<comment type="pathway">
    <text evidence="3 13">Purine metabolism; IMP biosynthesis via salvage pathway; IMP from hypoxanthine: step 1/1.</text>
</comment>
<keyword evidence="7 13" id="KW-0328">Glycosyltransferase</keyword>
<evidence type="ECO:0000256" key="5">
    <source>
        <dbReference type="ARBA" id="ARBA00011895"/>
    </source>
</evidence>
<dbReference type="PANTHER" id="PTHR43340:SF1">
    <property type="entry name" value="HYPOXANTHINE PHOSPHORIBOSYLTRANSFERASE"/>
    <property type="match status" value="1"/>
</dbReference>
<comment type="subcellular location">
    <subcellularLocation>
        <location evidence="2 13">Cytoplasm</location>
    </subcellularLocation>
</comment>
<keyword evidence="16" id="KW-1185">Reference proteome</keyword>
<dbReference type="GO" id="GO:0005829">
    <property type="term" value="C:cytosol"/>
    <property type="evidence" value="ECO:0007669"/>
    <property type="project" value="TreeGrafter"/>
</dbReference>
<evidence type="ECO:0000256" key="1">
    <source>
        <dbReference type="ARBA" id="ARBA00001946"/>
    </source>
</evidence>
<dbReference type="Pfam" id="PF00156">
    <property type="entry name" value="Pribosyltran"/>
    <property type="match status" value="1"/>
</dbReference>
<feature type="domain" description="Phosphoribosyltransferase" evidence="14">
    <location>
        <begin position="33"/>
        <end position="192"/>
    </location>
</feature>
<dbReference type="GO" id="GO:0006178">
    <property type="term" value="P:guanine salvage"/>
    <property type="evidence" value="ECO:0007669"/>
    <property type="project" value="TreeGrafter"/>
</dbReference>
<evidence type="ECO:0000259" key="14">
    <source>
        <dbReference type="Pfam" id="PF00156"/>
    </source>
</evidence>
<dbReference type="UniPathway" id="UPA00591">
    <property type="reaction ID" value="UER00648"/>
</dbReference>
<dbReference type="AlphaFoldDB" id="A0A7M6DQP1"/>
<comment type="similarity">
    <text evidence="4 13">Belongs to the purine/pyrimidine phosphoribosyltransferase family.</text>
</comment>
<keyword evidence="9 13" id="KW-0479">Metal-binding</keyword>
<evidence type="ECO:0000256" key="4">
    <source>
        <dbReference type="ARBA" id="ARBA00008391"/>
    </source>
</evidence>
<dbReference type="RefSeq" id="XP_066936908.1">
    <property type="nucleotide sequence ID" value="XM_067080807.1"/>
</dbReference>
<dbReference type="Proteomes" id="UP000594262">
    <property type="component" value="Unplaced"/>
</dbReference>
<proteinExistence type="inferred from homology"/>
<evidence type="ECO:0000313" key="15">
    <source>
        <dbReference type="EnsemblMetazoa" id="CLYHEMP022993.1"/>
    </source>
</evidence>
<dbReference type="GO" id="GO:0032264">
    <property type="term" value="P:IMP salvage"/>
    <property type="evidence" value="ECO:0007669"/>
    <property type="project" value="UniProtKB-UniPathway"/>
</dbReference>
<dbReference type="EnsemblMetazoa" id="CLYHEMT022993.1">
    <property type="protein sequence ID" value="CLYHEMP022993.1"/>
    <property type="gene ID" value="CLYHEMG022993"/>
</dbReference>
<protein>
    <recommendedName>
        <fullName evidence="5 13">Hypoxanthine phosphoribosyltransferase</fullName>
        <ecNumber evidence="5 13">2.4.2.8</ecNumber>
    </recommendedName>
</protein>
<dbReference type="GO" id="GO:0046100">
    <property type="term" value="P:hypoxanthine metabolic process"/>
    <property type="evidence" value="ECO:0007669"/>
    <property type="project" value="TreeGrafter"/>
</dbReference>